<dbReference type="NCBIfam" id="NF040501">
    <property type="entry name" value="resist_ArsN2"/>
    <property type="match status" value="1"/>
</dbReference>
<dbReference type="InterPro" id="IPR000182">
    <property type="entry name" value="GNAT_dom"/>
</dbReference>
<dbReference type="InterPro" id="IPR050832">
    <property type="entry name" value="Bact_Acetyltransf"/>
</dbReference>
<dbReference type="AlphaFoldDB" id="A0AA40R4N6"/>
<dbReference type="Pfam" id="PF13508">
    <property type="entry name" value="Acetyltransf_7"/>
    <property type="match status" value="1"/>
</dbReference>
<dbReference type="EMBL" id="LNJU01000005">
    <property type="protein sequence ID" value="KWZ53125.1"/>
    <property type="molecule type" value="Genomic_DNA"/>
</dbReference>
<evidence type="ECO:0000259" key="3">
    <source>
        <dbReference type="PROSITE" id="PS51186"/>
    </source>
</evidence>
<dbReference type="GO" id="GO:0016747">
    <property type="term" value="F:acyltransferase activity, transferring groups other than amino-acyl groups"/>
    <property type="evidence" value="ECO:0007669"/>
    <property type="project" value="InterPro"/>
</dbReference>
<organism evidence="4 5">
    <name type="scientific">Burkholderia ubonensis</name>
    <dbReference type="NCBI Taxonomy" id="101571"/>
    <lineage>
        <taxon>Bacteria</taxon>
        <taxon>Pseudomonadati</taxon>
        <taxon>Pseudomonadota</taxon>
        <taxon>Betaproteobacteria</taxon>
        <taxon>Burkholderiales</taxon>
        <taxon>Burkholderiaceae</taxon>
        <taxon>Burkholderia</taxon>
        <taxon>Burkholderia cepacia complex</taxon>
    </lineage>
</organism>
<evidence type="ECO:0000256" key="2">
    <source>
        <dbReference type="ARBA" id="ARBA00023315"/>
    </source>
</evidence>
<feature type="domain" description="N-acetyltransferase" evidence="3">
    <location>
        <begin position="1"/>
        <end position="142"/>
    </location>
</feature>
<keyword evidence="1" id="KW-0808">Transferase</keyword>
<evidence type="ECO:0000313" key="4">
    <source>
        <dbReference type="EMBL" id="KWZ53125.1"/>
    </source>
</evidence>
<dbReference type="CDD" id="cd04301">
    <property type="entry name" value="NAT_SF"/>
    <property type="match status" value="1"/>
</dbReference>
<comment type="caution">
    <text evidence="4">The sequence shown here is derived from an EMBL/GenBank/DDBJ whole genome shotgun (WGS) entry which is preliminary data.</text>
</comment>
<name>A0AA40R4N6_9BURK</name>
<dbReference type="Proteomes" id="UP000070119">
    <property type="component" value="Chromosome 2"/>
</dbReference>
<gene>
    <name evidence="4" type="ORF">WK57_29470</name>
</gene>
<evidence type="ECO:0000256" key="1">
    <source>
        <dbReference type="ARBA" id="ARBA00022679"/>
    </source>
</evidence>
<sequence length="142" mass="14742">MQFRSAAVSDLVSIEALLRASGLPTAGVAEHLTNFIVATDAENVVGCGGLDYHGDFALIRSIAVAPEAKGNGLGKSIISRLLTECRARSVRSIGLLTTTAEDYFAGLGFVVIARKDVPGPLLASSQFQGVCPDAATAMLMDC</sequence>
<dbReference type="SUPFAM" id="SSF55729">
    <property type="entry name" value="Acyl-CoA N-acyltransferases (Nat)"/>
    <property type="match status" value="1"/>
</dbReference>
<accession>A0AA40R4N6</accession>
<dbReference type="PROSITE" id="PS51186">
    <property type="entry name" value="GNAT"/>
    <property type="match status" value="1"/>
</dbReference>
<keyword evidence="2" id="KW-0012">Acyltransferase</keyword>
<dbReference type="Gene3D" id="3.40.630.30">
    <property type="match status" value="1"/>
</dbReference>
<dbReference type="PANTHER" id="PTHR43877">
    <property type="entry name" value="AMINOALKYLPHOSPHONATE N-ACETYLTRANSFERASE-RELATED-RELATED"/>
    <property type="match status" value="1"/>
</dbReference>
<dbReference type="InterPro" id="IPR016181">
    <property type="entry name" value="Acyl_CoA_acyltransferase"/>
</dbReference>
<evidence type="ECO:0000313" key="5">
    <source>
        <dbReference type="Proteomes" id="UP000070119"/>
    </source>
</evidence>
<protein>
    <submittedName>
        <fullName evidence="4">GCN5 family acetyltransferase</fullName>
    </submittedName>
</protein>
<proteinExistence type="predicted"/>
<reference evidence="4 5" key="1">
    <citation type="submission" date="2015-11" db="EMBL/GenBank/DDBJ databases">
        <authorList>
            <person name="Sahl J."/>
            <person name="Wagner D."/>
            <person name="Keim P."/>
        </authorList>
    </citation>
    <scope>NUCLEOTIDE SEQUENCE [LARGE SCALE GENOMIC DNA]</scope>
    <source>
        <strain evidence="4 5">MSMB1157</strain>
    </source>
</reference>